<keyword evidence="6" id="KW-0378">Hydrolase</keyword>
<keyword evidence="6" id="KW-0788">Thiol protease</keyword>
<dbReference type="PANTHER" id="PTHR24221:SF654">
    <property type="entry name" value="ATP-BINDING CASSETTE SUB-FAMILY B MEMBER 6"/>
    <property type="match status" value="1"/>
</dbReference>
<sequence length="724" mass="77666">MRRVPVLLQNSATECGAACLAVILSFHGHRITVQEVTDHLQVGRDGLSALAVVRAAREFGLKARAFSLEPADLGRVPMPAIVHWEFQHFVVVERWTPDHVDIMDPGQGRRRLTPAEFDAGFTGVLLAFEPEPGFRRVRSGAARAWRRDFLRALVLRRKGLLTQVLAASVLLQVLGLGLATAFQVVVDRILPRGDSGLLALLGVAVLVAVVTQFAVGYLRSVLLVALRSRTDGEVTRNLVSHLVALPYRYFAVRGKADLVNRSNSVMALRETLTGQILSSLLDGPLALVYLLLVFAWDPVFGAFLALLAAGQAALLLGTARRVGELTRRELAALADTQGRLMEAVGGIETLKASGAEPRATRRWSDLFARQLDADVRGGLVRGLIEAALGAVRHLAPLGLLWVGAWRVLDGSLSLGTLLALNALATAALTPIGSLMTSLRSLQQAGAHFDRLSDILAAEPEPSTGIEVLRLRGGIELRGVGFRHDPRGAWTLRDVSLVVRPGQKVALVGPSGSGKSTLARLLLALYRPTAGEIRYDGVPAAELNPRSLRRQFGVVTQEPSLFTGTIRENIALNLPEAGLDRIAEAARIAGLHDEIMAMPMGYETILVEGGGLSGGQRQRLALARALLPRPTVLLLDEATSNLDSATEAGIEARLSRLTQTRIVIAHRLSTVRDADLILVIEGGTVVERGTHEELLALGGRYTRLVAAQTAPAGVAAPRNGRDTGM</sequence>
<comment type="subcellular location">
    <subcellularLocation>
        <location evidence="1">Cell membrane</location>
        <topology evidence="1">Multi-pass membrane protein</topology>
    </subcellularLocation>
</comment>
<proteinExistence type="inferred from homology"/>
<feature type="domain" description="ABC transmembrane type-1" evidence="15">
    <location>
        <begin position="164"/>
        <end position="443"/>
    </location>
</feature>
<keyword evidence="3" id="KW-1003">Cell membrane</keyword>
<dbReference type="Proteomes" id="UP000327011">
    <property type="component" value="Unassembled WGS sequence"/>
</dbReference>
<keyword evidence="2" id="KW-0813">Transport</keyword>
<dbReference type="SUPFAM" id="SSF90123">
    <property type="entry name" value="ABC transporter transmembrane region"/>
    <property type="match status" value="1"/>
</dbReference>
<dbReference type="Pfam" id="PF00005">
    <property type="entry name" value="ABC_tran"/>
    <property type="match status" value="1"/>
</dbReference>
<dbReference type="GO" id="GO:0034040">
    <property type="term" value="F:ATPase-coupled lipid transmembrane transporter activity"/>
    <property type="evidence" value="ECO:0007669"/>
    <property type="project" value="TreeGrafter"/>
</dbReference>
<evidence type="ECO:0000256" key="5">
    <source>
        <dbReference type="ARBA" id="ARBA00022741"/>
    </source>
</evidence>
<keyword evidence="11" id="KW-0080">Bacteriocin transport</keyword>
<reference evidence="17 18" key="1">
    <citation type="submission" date="2019-09" db="EMBL/GenBank/DDBJ databases">
        <title>Screening of Novel Bioactive Compounds from Soil-Associated.</title>
        <authorList>
            <person name="Gong X."/>
        </authorList>
    </citation>
    <scope>NUCLEOTIDE SEQUENCE [LARGE SCALE GENOMIC DNA]</scope>
    <source>
        <strain evidence="17 18">Gxj-6</strain>
    </source>
</reference>
<dbReference type="InterPro" id="IPR011527">
    <property type="entry name" value="ABC1_TM_dom"/>
</dbReference>
<dbReference type="GO" id="GO:0008234">
    <property type="term" value="F:cysteine-type peptidase activity"/>
    <property type="evidence" value="ECO:0007669"/>
    <property type="project" value="UniProtKB-KW"/>
</dbReference>
<comment type="caution">
    <text evidence="17">The sequence shown here is derived from an EMBL/GenBank/DDBJ whole genome shotgun (WGS) entry which is preliminary data.</text>
</comment>
<evidence type="ECO:0000256" key="6">
    <source>
        <dbReference type="ARBA" id="ARBA00022807"/>
    </source>
</evidence>
<evidence type="ECO:0000256" key="13">
    <source>
        <dbReference type="SAM" id="Phobius"/>
    </source>
</evidence>
<dbReference type="SUPFAM" id="SSF52540">
    <property type="entry name" value="P-loop containing nucleoside triphosphate hydrolases"/>
    <property type="match status" value="1"/>
</dbReference>
<dbReference type="PANTHER" id="PTHR24221">
    <property type="entry name" value="ATP-BINDING CASSETTE SUB-FAMILY B"/>
    <property type="match status" value="1"/>
</dbReference>
<dbReference type="GO" id="GO:0016887">
    <property type="term" value="F:ATP hydrolysis activity"/>
    <property type="evidence" value="ECO:0007669"/>
    <property type="project" value="InterPro"/>
</dbReference>
<evidence type="ECO:0000256" key="3">
    <source>
        <dbReference type="ARBA" id="ARBA00022475"/>
    </source>
</evidence>
<dbReference type="GO" id="GO:0006508">
    <property type="term" value="P:proteolysis"/>
    <property type="evidence" value="ECO:0007669"/>
    <property type="project" value="InterPro"/>
</dbReference>
<keyword evidence="18" id="KW-1185">Reference proteome</keyword>
<dbReference type="GO" id="GO:0043213">
    <property type="term" value="P:bacteriocin transport"/>
    <property type="evidence" value="ECO:0007669"/>
    <property type="project" value="UniProtKB-KW"/>
</dbReference>
<evidence type="ECO:0000259" key="14">
    <source>
        <dbReference type="PROSITE" id="PS50893"/>
    </source>
</evidence>
<accession>A0A5J5K1W9</accession>
<feature type="domain" description="Peptidase C39" evidence="16">
    <location>
        <begin position="9"/>
        <end position="128"/>
    </location>
</feature>
<evidence type="ECO:0000256" key="12">
    <source>
        <dbReference type="ARBA" id="ARBA00061644"/>
    </source>
</evidence>
<evidence type="ECO:0000313" key="17">
    <source>
        <dbReference type="EMBL" id="KAA9378332.1"/>
    </source>
</evidence>
<keyword evidence="4 13" id="KW-0812">Transmembrane</keyword>
<gene>
    <name evidence="17" type="ORF">F5972_15795</name>
</gene>
<evidence type="ECO:0000256" key="8">
    <source>
        <dbReference type="ARBA" id="ARBA00022927"/>
    </source>
</evidence>
<evidence type="ECO:0000256" key="4">
    <source>
        <dbReference type="ARBA" id="ARBA00022692"/>
    </source>
</evidence>
<dbReference type="GO" id="GO:0005524">
    <property type="term" value="F:ATP binding"/>
    <property type="evidence" value="ECO:0007669"/>
    <property type="project" value="UniProtKB-KW"/>
</dbReference>
<feature type="domain" description="ABC transporter" evidence="14">
    <location>
        <begin position="474"/>
        <end position="706"/>
    </location>
</feature>
<dbReference type="InterPro" id="IPR003593">
    <property type="entry name" value="AAA+_ATPase"/>
</dbReference>
<keyword evidence="10 13" id="KW-0472">Membrane</keyword>
<organism evidence="17 18">
    <name type="scientific">Microbispora cellulosiformans</name>
    <dbReference type="NCBI Taxonomy" id="2614688"/>
    <lineage>
        <taxon>Bacteria</taxon>
        <taxon>Bacillati</taxon>
        <taxon>Actinomycetota</taxon>
        <taxon>Actinomycetes</taxon>
        <taxon>Streptosporangiales</taxon>
        <taxon>Streptosporangiaceae</taxon>
        <taxon>Microbispora</taxon>
    </lineage>
</organism>
<evidence type="ECO:0000256" key="9">
    <source>
        <dbReference type="ARBA" id="ARBA00022989"/>
    </source>
</evidence>
<dbReference type="EMBL" id="VYTZ01000005">
    <property type="protein sequence ID" value="KAA9378332.1"/>
    <property type="molecule type" value="Genomic_DNA"/>
</dbReference>
<dbReference type="GO" id="GO:0140359">
    <property type="term" value="F:ABC-type transporter activity"/>
    <property type="evidence" value="ECO:0007669"/>
    <property type="project" value="InterPro"/>
</dbReference>
<evidence type="ECO:0000313" key="18">
    <source>
        <dbReference type="Proteomes" id="UP000327011"/>
    </source>
</evidence>
<keyword evidence="6" id="KW-0645">Protease</keyword>
<dbReference type="Pfam" id="PF03412">
    <property type="entry name" value="Peptidase_C39"/>
    <property type="match status" value="1"/>
</dbReference>
<dbReference type="PROSITE" id="PS00211">
    <property type="entry name" value="ABC_TRANSPORTER_1"/>
    <property type="match status" value="1"/>
</dbReference>
<evidence type="ECO:0000256" key="7">
    <source>
        <dbReference type="ARBA" id="ARBA00022840"/>
    </source>
</evidence>
<dbReference type="FunFam" id="3.40.50.300:FF:000299">
    <property type="entry name" value="ABC transporter ATP-binding protein/permease"/>
    <property type="match status" value="1"/>
</dbReference>
<dbReference type="GO" id="GO:0005886">
    <property type="term" value="C:plasma membrane"/>
    <property type="evidence" value="ECO:0007669"/>
    <property type="project" value="UniProtKB-SubCell"/>
</dbReference>
<dbReference type="Gene3D" id="3.90.70.10">
    <property type="entry name" value="Cysteine proteinases"/>
    <property type="match status" value="1"/>
</dbReference>
<dbReference type="SMART" id="SM00382">
    <property type="entry name" value="AAA"/>
    <property type="match status" value="1"/>
</dbReference>
<evidence type="ECO:0000256" key="1">
    <source>
        <dbReference type="ARBA" id="ARBA00004651"/>
    </source>
</evidence>
<dbReference type="InterPro" id="IPR039421">
    <property type="entry name" value="Type_1_exporter"/>
</dbReference>
<dbReference type="Gene3D" id="1.20.1560.10">
    <property type="entry name" value="ABC transporter type 1, transmembrane domain"/>
    <property type="match status" value="1"/>
</dbReference>
<dbReference type="InterPro" id="IPR005074">
    <property type="entry name" value="Peptidase_C39"/>
</dbReference>
<dbReference type="PROSITE" id="PS50990">
    <property type="entry name" value="PEPTIDASE_C39"/>
    <property type="match status" value="1"/>
</dbReference>
<feature type="transmembrane region" description="Helical" evidence="13">
    <location>
        <begin position="197"/>
        <end position="218"/>
    </location>
</feature>
<dbReference type="PROSITE" id="PS50929">
    <property type="entry name" value="ABC_TM1F"/>
    <property type="match status" value="1"/>
</dbReference>
<dbReference type="InterPro" id="IPR003439">
    <property type="entry name" value="ABC_transporter-like_ATP-bd"/>
</dbReference>
<dbReference type="GO" id="GO:0015031">
    <property type="term" value="P:protein transport"/>
    <property type="evidence" value="ECO:0007669"/>
    <property type="project" value="UniProtKB-KW"/>
</dbReference>
<keyword evidence="5" id="KW-0547">Nucleotide-binding</keyword>
<feature type="transmembrane region" description="Helical" evidence="13">
    <location>
        <begin position="276"/>
        <end position="296"/>
    </location>
</feature>
<comment type="similarity">
    <text evidence="12">Belongs to the ABC transporter superfamily. Lipid exporter (TC 3.A.1.106) family.</text>
</comment>
<dbReference type="RefSeq" id="WP_150934240.1">
    <property type="nucleotide sequence ID" value="NZ_VYTZ01000005.1"/>
</dbReference>
<dbReference type="InterPro" id="IPR027417">
    <property type="entry name" value="P-loop_NTPase"/>
</dbReference>
<keyword evidence="9 13" id="KW-1133">Transmembrane helix</keyword>
<evidence type="ECO:0000259" key="16">
    <source>
        <dbReference type="PROSITE" id="PS50990"/>
    </source>
</evidence>
<dbReference type="InterPro" id="IPR036640">
    <property type="entry name" value="ABC1_TM_sf"/>
</dbReference>
<evidence type="ECO:0000256" key="11">
    <source>
        <dbReference type="ARBA" id="ARBA00043264"/>
    </source>
</evidence>
<protein>
    <submittedName>
        <fullName evidence="17">Peptidase domain-containing ABC transporter</fullName>
    </submittedName>
</protein>
<keyword evidence="7" id="KW-0067">ATP-binding</keyword>
<dbReference type="InterPro" id="IPR017871">
    <property type="entry name" value="ABC_transporter-like_CS"/>
</dbReference>
<evidence type="ECO:0000256" key="10">
    <source>
        <dbReference type="ARBA" id="ARBA00023136"/>
    </source>
</evidence>
<name>A0A5J5K1W9_9ACTN</name>
<dbReference type="PROSITE" id="PS50893">
    <property type="entry name" value="ABC_TRANSPORTER_2"/>
    <property type="match status" value="1"/>
</dbReference>
<keyword evidence="8" id="KW-0653">Protein transport</keyword>
<feature type="transmembrane region" description="Helical" evidence="13">
    <location>
        <begin position="160"/>
        <end position="185"/>
    </location>
</feature>
<evidence type="ECO:0000256" key="2">
    <source>
        <dbReference type="ARBA" id="ARBA00022448"/>
    </source>
</evidence>
<dbReference type="Pfam" id="PF00664">
    <property type="entry name" value="ABC_membrane"/>
    <property type="match status" value="1"/>
</dbReference>
<evidence type="ECO:0000259" key="15">
    <source>
        <dbReference type="PROSITE" id="PS50929"/>
    </source>
</evidence>
<dbReference type="Gene3D" id="3.40.50.300">
    <property type="entry name" value="P-loop containing nucleotide triphosphate hydrolases"/>
    <property type="match status" value="1"/>
</dbReference>
<dbReference type="AlphaFoldDB" id="A0A5J5K1W9"/>